<proteinExistence type="predicted"/>
<reference evidence="1" key="1">
    <citation type="submission" date="2019-02" db="EMBL/GenBank/DDBJ databases">
        <authorList>
            <person name="Bachy C."/>
            <person name="Yung C.-M."/>
            <person name="Roux S."/>
            <person name="Sullivan M.B."/>
            <person name="Worden A.Z."/>
        </authorList>
    </citation>
    <scope>NUCLEOTIDE SEQUENCE</scope>
    <source>
        <strain evidence="1">BII-V1</strain>
    </source>
</reference>
<organism evidence="1">
    <name type="scientific">Bathycoccus sp. RCC716 virus 1</name>
    <dbReference type="NCBI Taxonomy" id="2530038"/>
    <lineage>
        <taxon>Viruses</taxon>
        <taxon>Varidnaviria</taxon>
        <taxon>Bamfordvirae</taxon>
        <taxon>Nucleocytoviricota</taxon>
        <taxon>Megaviricetes</taxon>
        <taxon>Algavirales</taxon>
        <taxon>Phycodnaviridae</taxon>
        <taxon>Prasinovirus</taxon>
    </lineage>
</organism>
<sequence>MSSLIYELTKQTVTLERLDKLDGVFSSFRTDKFASGTPSQVYGIRPKHNFPNECNPKDLNHIAYVGISAFNDKLHIIDFMYEEKYENNVRMGILEPALRMLEKDELGTMIVPRQISGDWIEFWMNYFKNEFNDQKTLLQFVEKYNLHGSVDWTELYNTFSVDMDLKLSN</sequence>
<dbReference type="EMBL" id="MK522034">
    <property type="protein sequence ID" value="QOR60247.1"/>
    <property type="molecule type" value="Genomic_DNA"/>
</dbReference>
<protein>
    <submittedName>
        <fullName evidence="1">Uncharacterized protein</fullName>
    </submittedName>
</protein>
<accession>A0A7S6NY13</accession>
<evidence type="ECO:0000313" key="1">
    <source>
        <dbReference type="EMBL" id="QOR60247.1"/>
    </source>
</evidence>
<name>A0A7S6NY13_9PHYC</name>